<accession>A0ABN2V5X0</accession>
<feature type="domain" description="B12-binding" evidence="6">
    <location>
        <begin position="74"/>
        <end position="210"/>
    </location>
</feature>
<dbReference type="PANTHER" id="PTHR43409">
    <property type="entry name" value="ANAEROBIC MAGNESIUM-PROTOPORPHYRIN IX MONOMETHYL ESTER CYCLASE-RELATED"/>
    <property type="match status" value="1"/>
</dbReference>
<dbReference type="InterPro" id="IPR051198">
    <property type="entry name" value="BchE-like"/>
</dbReference>
<keyword evidence="8" id="KW-1185">Reference proteome</keyword>
<dbReference type="InterPro" id="IPR058240">
    <property type="entry name" value="rSAM_sf"/>
</dbReference>
<gene>
    <name evidence="7" type="ORF">GCM10009757_25430</name>
</gene>
<evidence type="ECO:0000313" key="7">
    <source>
        <dbReference type="EMBL" id="GAA2051999.1"/>
    </source>
</evidence>
<organism evidence="7 8">
    <name type="scientific">Streptomyces cheonanensis</name>
    <dbReference type="NCBI Taxonomy" id="312720"/>
    <lineage>
        <taxon>Bacteria</taxon>
        <taxon>Bacillati</taxon>
        <taxon>Actinomycetota</taxon>
        <taxon>Actinomycetes</taxon>
        <taxon>Kitasatosporales</taxon>
        <taxon>Streptomycetaceae</taxon>
        <taxon>Streptomyces</taxon>
    </lineage>
</organism>
<dbReference type="SFLD" id="SFLDS00029">
    <property type="entry name" value="Radical_SAM"/>
    <property type="match status" value="1"/>
</dbReference>
<dbReference type="Pfam" id="PF02310">
    <property type="entry name" value="B12-binding"/>
    <property type="match status" value="1"/>
</dbReference>
<dbReference type="InterPro" id="IPR007197">
    <property type="entry name" value="rSAM"/>
</dbReference>
<evidence type="ECO:0000256" key="3">
    <source>
        <dbReference type="ARBA" id="ARBA00022723"/>
    </source>
</evidence>
<dbReference type="PROSITE" id="PS51332">
    <property type="entry name" value="B12_BINDING"/>
    <property type="match status" value="1"/>
</dbReference>
<reference evidence="7 8" key="1">
    <citation type="journal article" date="2019" name="Int. J. Syst. Evol. Microbiol.">
        <title>The Global Catalogue of Microorganisms (GCM) 10K type strain sequencing project: providing services to taxonomists for standard genome sequencing and annotation.</title>
        <authorList>
            <consortium name="The Broad Institute Genomics Platform"/>
            <consortium name="The Broad Institute Genome Sequencing Center for Infectious Disease"/>
            <person name="Wu L."/>
            <person name="Ma J."/>
        </authorList>
    </citation>
    <scope>NUCLEOTIDE SEQUENCE [LARGE SCALE GENOMIC DNA]</scope>
    <source>
        <strain evidence="7 8">JCM 14549</strain>
    </source>
</reference>
<evidence type="ECO:0000256" key="2">
    <source>
        <dbReference type="ARBA" id="ARBA00022691"/>
    </source>
</evidence>
<dbReference type="InterPro" id="IPR023984">
    <property type="entry name" value="rSAM_ocin_1"/>
</dbReference>
<dbReference type="Pfam" id="PF04055">
    <property type="entry name" value="Radical_SAM"/>
    <property type="match status" value="1"/>
</dbReference>
<evidence type="ECO:0000256" key="1">
    <source>
        <dbReference type="ARBA" id="ARBA00001966"/>
    </source>
</evidence>
<dbReference type="SFLD" id="SFLDF00324">
    <property type="entry name" value="bacteriocin_maturation"/>
    <property type="match status" value="1"/>
</dbReference>
<dbReference type="RefSeq" id="WP_019432162.1">
    <property type="nucleotide sequence ID" value="NZ_BAAANQ010000004.1"/>
</dbReference>
<sequence length="630" mass="69905">MRVSFVSMPWQSLDMPSLQVGLLRTLVTTTRPADTVTEYHGWLHWAEFLLDRSAGALSPTDYMSVANDQIFDGFGDWVFSGVLYDDPDWGTEQLIRYAGKTGTPIDTVLGMRPHAADFIDAAAEEILRSSPDVVGMTTTFLQNVPSLALAKELKRRRPGVLTVLGGSNCDGPMGHALHRNHRFVDYVVRGEAEGALPDLLARIEEGARPADVPGLCWWDGDVSRCNEETRRTVSPGVIPTPNYDAWQSTMDASPVAEFVEPKIVVEGARGCWWGEKHHCTFCGLNGSLMEFRAKSGHRLWSEIDRLVRRHQILDVVTVDNIMSMGYFRDFLPLAAESGWDLRIHYEVKSNLSGEQVASLARAGVHHVQPGIESLNSRVLALMDKGVSGCHNVRMLRECENHGLTCTWNYLYGFPGERDADYKPVIEQMPALWHLQPPGGATRIALERFSPHYTNPALGFPDRRPADMYQHVYQLPADELNDLVYLFDSPPAGIHGDVENRLIDAVERWTAAYSSSSLLLEASAKGDELDVHEGRHGRPRCTYRLSGWEAVAFRHLEHGRTLSGLRRRMADGGTDLSTGALGAWVDMLAERGLVFRDKNTVVALPTEAVALRAPERDDAPMAEAAAGQGTR</sequence>
<dbReference type="InterPro" id="IPR006638">
    <property type="entry name" value="Elp3/MiaA/NifB-like_rSAM"/>
</dbReference>
<dbReference type="Gene3D" id="3.80.30.20">
    <property type="entry name" value="tm_1862 like domain"/>
    <property type="match status" value="1"/>
</dbReference>
<evidence type="ECO:0000313" key="8">
    <source>
        <dbReference type="Proteomes" id="UP001403094"/>
    </source>
</evidence>
<protein>
    <submittedName>
        <fullName evidence="7">RiPP maturation radical SAM C-methyltransferase</fullName>
    </submittedName>
</protein>
<dbReference type="Gene3D" id="3.40.50.280">
    <property type="entry name" value="Cobalamin-binding domain"/>
    <property type="match status" value="1"/>
</dbReference>
<keyword evidence="3" id="KW-0479">Metal-binding</keyword>
<dbReference type="CDD" id="cd02068">
    <property type="entry name" value="radical_SAM_B12_BD"/>
    <property type="match status" value="1"/>
</dbReference>
<name>A0ABN2V5X0_9ACTN</name>
<proteinExistence type="predicted"/>
<dbReference type="SMART" id="SM00729">
    <property type="entry name" value="Elp3"/>
    <property type="match status" value="1"/>
</dbReference>
<dbReference type="Proteomes" id="UP001403094">
    <property type="component" value="Unassembled WGS sequence"/>
</dbReference>
<evidence type="ECO:0000256" key="4">
    <source>
        <dbReference type="ARBA" id="ARBA00023004"/>
    </source>
</evidence>
<evidence type="ECO:0000256" key="5">
    <source>
        <dbReference type="ARBA" id="ARBA00023014"/>
    </source>
</evidence>
<comment type="caution">
    <text evidence="7">The sequence shown here is derived from an EMBL/GenBank/DDBJ whole genome shotgun (WGS) entry which is preliminary data.</text>
</comment>
<dbReference type="PANTHER" id="PTHR43409:SF7">
    <property type="entry name" value="BLL1977 PROTEIN"/>
    <property type="match status" value="1"/>
</dbReference>
<dbReference type="NCBIfam" id="TIGR03975">
    <property type="entry name" value="rSAM_ocin_1"/>
    <property type="match status" value="1"/>
</dbReference>
<comment type="cofactor">
    <cofactor evidence="1">
        <name>[4Fe-4S] cluster</name>
        <dbReference type="ChEBI" id="CHEBI:49883"/>
    </cofactor>
</comment>
<keyword evidence="4" id="KW-0408">Iron</keyword>
<dbReference type="InterPro" id="IPR023404">
    <property type="entry name" value="rSAM_horseshoe"/>
</dbReference>
<dbReference type="InterPro" id="IPR006158">
    <property type="entry name" value="Cobalamin-bd"/>
</dbReference>
<dbReference type="EMBL" id="BAAANQ010000004">
    <property type="protein sequence ID" value="GAA2051999.1"/>
    <property type="molecule type" value="Genomic_DNA"/>
</dbReference>
<keyword evidence="5" id="KW-0411">Iron-sulfur</keyword>
<dbReference type="SUPFAM" id="SSF102114">
    <property type="entry name" value="Radical SAM enzymes"/>
    <property type="match status" value="1"/>
</dbReference>
<keyword evidence="2" id="KW-0949">S-adenosyl-L-methionine</keyword>
<dbReference type="SFLD" id="SFLDG01082">
    <property type="entry name" value="B12-binding_domain_containing"/>
    <property type="match status" value="1"/>
</dbReference>
<evidence type="ECO:0000259" key="6">
    <source>
        <dbReference type="PROSITE" id="PS51332"/>
    </source>
</evidence>